<evidence type="ECO:0000259" key="3">
    <source>
        <dbReference type="PROSITE" id="PS50110"/>
    </source>
</evidence>
<sequence length="232" mass="26726">MIRCIATDDEQLVRELLEDYIREVPFLQLIKTCRNAMETCEALQAGSIDLLFLDIQMPRLSGLQLVQSLSQPPLVIFVTAYEQYALEGFNLQAVDYLLKPFTFERFLKACNRANDLLRLQRGVTTTTPEIPDFFVYVEYTQVKIVVADVEYVEGLKDYIKIYLSGQPHPVLTRMSLKAIEEKLPPPAFIRTHKSFLVAARKVTRIKRDFVSIGTLDIPVSEFYKENVTRLLQ</sequence>
<evidence type="ECO:0000313" key="6">
    <source>
        <dbReference type="Proteomes" id="UP001207742"/>
    </source>
</evidence>
<dbReference type="PANTHER" id="PTHR48111:SF17">
    <property type="entry name" value="TRANSCRIPTIONAL REGULATORY PROTEIN YPDB"/>
    <property type="match status" value="1"/>
</dbReference>
<dbReference type="InterPro" id="IPR007492">
    <property type="entry name" value="LytTR_DNA-bd_dom"/>
</dbReference>
<comment type="caution">
    <text evidence="5">The sequence shown here is derived from an EMBL/GenBank/DDBJ whole genome shotgun (WGS) entry which is preliminary data.</text>
</comment>
<dbReference type="SUPFAM" id="SSF52172">
    <property type="entry name" value="CheY-like"/>
    <property type="match status" value="1"/>
</dbReference>
<dbReference type="InterPro" id="IPR001789">
    <property type="entry name" value="Sig_transdc_resp-reg_receiver"/>
</dbReference>
<name>A0ABT3IP78_9BACT</name>
<evidence type="ECO:0000259" key="4">
    <source>
        <dbReference type="PROSITE" id="PS50930"/>
    </source>
</evidence>
<dbReference type="GO" id="GO:0003677">
    <property type="term" value="F:DNA binding"/>
    <property type="evidence" value="ECO:0007669"/>
    <property type="project" value="UniProtKB-KW"/>
</dbReference>
<dbReference type="Pfam" id="PF00072">
    <property type="entry name" value="Response_reg"/>
    <property type="match status" value="1"/>
</dbReference>
<dbReference type="PROSITE" id="PS50930">
    <property type="entry name" value="HTH_LYTTR"/>
    <property type="match status" value="1"/>
</dbReference>
<gene>
    <name evidence="5" type="ORF">OL497_17775</name>
</gene>
<dbReference type="EMBL" id="JAPDNS010000002">
    <property type="protein sequence ID" value="MCW3485759.1"/>
    <property type="molecule type" value="Genomic_DNA"/>
</dbReference>
<dbReference type="InterPro" id="IPR039420">
    <property type="entry name" value="WalR-like"/>
</dbReference>
<dbReference type="RefSeq" id="WP_264732512.1">
    <property type="nucleotide sequence ID" value="NZ_JAPDNR010000001.1"/>
</dbReference>
<evidence type="ECO:0000313" key="5">
    <source>
        <dbReference type="EMBL" id="MCW3485759.1"/>
    </source>
</evidence>
<accession>A0ABT3IP78</accession>
<evidence type="ECO:0000256" key="1">
    <source>
        <dbReference type="ARBA" id="ARBA00023125"/>
    </source>
</evidence>
<dbReference type="SMART" id="SM00850">
    <property type="entry name" value="LytTR"/>
    <property type="match status" value="1"/>
</dbReference>
<dbReference type="Proteomes" id="UP001207742">
    <property type="component" value="Unassembled WGS sequence"/>
</dbReference>
<feature type="domain" description="Response regulatory" evidence="3">
    <location>
        <begin position="3"/>
        <end position="114"/>
    </location>
</feature>
<protein>
    <submittedName>
        <fullName evidence="5">LytTR family DNA-binding domain-containing protein</fullName>
    </submittedName>
</protein>
<dbReference type="Pfam" id="PF04397">
    <property type="entry name" value="LytTR"/>
    <property type="match status" value="1"/>
</dbReference>
<keyword evidence="2" id="KW-0597">Phosphoprotein</keyword>
<dbReference type="Gene3D" id="2.40.50.1020">
    <property type="entry name" value="LytTr DNA-binding domain"/>
    <property type="match status" value="1"/>
</dbReference>
<feature type="modified residue" description="4-aspartylphosphate" evidence="2">
    <location>
        <position position="54"/>
    </location>
</feature>
<dbReference type="SMART" id="SM00448">
    <property type="entry name" value="REC"/>
    <property type="match status" value="1"/>
</dbReference>
<evidence type="ECO:0000256" key="2">
    <source>
        <dbReference type="PROSITE-ProRule" id="PRU00169"/>
    </source>
</evidence>
<keyword evidence="6" id="KW-1185">Reference proteome</keyword>
<reference evidence="5 6" key="1">
    <citation type="submission" date="2022-10" db="EMBL/GenBank/DDBJ databases">
        <title>Chitinophaga nivalis PC15 sp. nov., isolated from Pyeongchang county, South Korea.</title>
        <authorList>
            <person name="Trinh H.N."/>
        </authorList>
    </citation>
    <scope>NUCLEOTIDE SEQUENCE [LARGE SCALE GENOMIC DNA]</scope>
    <source>
        <strain evidence="5 6">PC14</strain>
    </source>
</reference>
<dbReference type="PANTHER" id="PTHR48111">
    <property type="entry name" value="REGULATOR OF RPOS"/>
    <property type="match status" value="1"/>
</dbReference>
<dbReference type="Gene3D" id="3.40.50.2300">
    <property type="match status" value="1"/>
</dbReference>
<feature type="domain" description="HTH LytTR-type" evidence="4">
    <location>
        <begin position="134"/>
        <end position="209"/>
    </location>
</feature>
<keyword evidence="1 5" id="KW-0238">DNA-binding</keyword>
<dbReference type="PROSITE" id="PS50110">
    <property type="entry name" value="RESPONSE_REGULATORY"/>
    <property type="match status" value="1"/>
</dbReference>
<proteinExistence type="predicted"/>
<organism evidence="5 6">
    <name type="scientific">Chitinophaga nivalis</name>
    <dbReference type="NCBI Taxonomy" id="2991709"/>
    <lineage>
        <taxon>Bacteria</taxon>
        <taxon>Pseudomonadati</taxon>
        <taxon>Bacteroidota</taxon>
        <taxon>Chitinophagia</taxon>
        <taxon>Chitinophagales</taxon>
        <taxon>Chitinophagaceae</taxon>
        <taxon>Chitinophaga</taxon>
    </lineage>
</organism>
<dbReference type="InterPro" id="IPR011006">
    <property type="entry name" value="CheY-like_superfamily"/>
</dbReference>